<dbReference type="AlphaFoldDB" id="A0AAN1T2C4"/>
<evidence type="ECO:0000313" key="2">
    <source>
        <dbReference type="Proteomes" id="UP001319121"/>
    </source>
</evidence>
<evidence type="ECO:0000313" key="1">
    <source>
        <dbReference type="EMBL" id="BBJ00635.1"/>
    </source>
</evidence>
<keyword evidence="2" id="KW-1185">Reference proteome</keyword>
<dbReference type="Proteomes" id="UP001319121">
    <property type="component" value="Chromosome"/>
</dbReference>
<name>A0AAN1T2C4_9PROT</name>
<protein>
    <submittedName>
        <fullName evidence="1">Uncharacterized protein</fullName>
    </submittedName>
</protein>
<sequence length="82" mass="9368">MFPLRAQPITGCAGINNHAPLPDREFEAQRIRMSMPWQIIRTDWGNIQDGDSITILNTYVAGFFQPSDPVYRRCFTRAAEPV</sequence>
<organism evidence="1 2">
    <name type="scientific">Ferrigenium kumadai</name>
    <dbReference type="NCBI Taxonomy" id="1682490"/>
    <lineage>
        <taxon>Bacteria</taxon>
        <taxon>Pseudomonadati</taxon>
        <taxon>Pseudomonadota</taxon>
        <taxon>Betaproteobacteria</taxon>
        <taxon>Nitrosomonadales</taxon>
        <taxon>Gallionellaceae</taxon>
        <taxon>Ferrigenium</taxon>
    </lineage>
</organism>
<dbReference type="EMBL" id="AP019536">
    <property type="protein sequence ID" value="BBJ00635.1"/>
    <property type="molecule type" value="Genomic_DNA"/>
</dbReference>
<gene>
    <name evidence="1" type="ORF">FGKAn22_23270</name>
</gene>
<reference evidence="1 2" key="1">
    <citation type="submission" date="2019-03" db="EMBL/GenBank/DDBJ databases">
        <title>Complete genome sequence of Ferrigenium kumadai strain An22, a microaerophilic iron-oxidizing bacterium isolated from a paddy field soil.</title>
        <authorList>
            <person name="Watanabe T."/>
            <person name="Asakawa S."/>
        </authorList>
    </citation>
    <scope>NUCLEOTIDE SEQUENCE [LARGE SCALE GENOMIC DNA]</scope>
    <source>
        <strain evidence="1 2">An22</strain>
    </source>
</reference>
<dbReference type="KEGG" id="fku:FGKAn22_23270"/>
<proteinExistence type="predicted"/>
<accession>A0AAN1T2C4</accession>